<evidence type="ECO:0000256" key="13">
    <source>
        <dbReference type="SAM" id="SignalP"/>
    </source>
</evidence>
<keyword evidence="8" id="KW-0378">Hydrolase</keyword>
<evidence type="ECO:0000256" key="6">
    <source>
        <dbReference type="ARBA" id="ARBA00022729"/>
    </source>
</evidence>
<evidence type="ECO:0000313" key="15">
    <source>
        <dbReference type="EMBL" id="KAL3506589.1"/>
    </source>
</evidence>
<feature type="transmembrane region" description="Helical" evidence="12">
    <location>
        <begin position="251"/>
        <end position="273"/>
    </location>
</feature>
<keyword evidence="7" id="KW-0967">Endosome</keyword>
<comment type="caution">
    <text evidence="15">The sequence shown here is derived from an EMBL/GenBank/DDBJ whole genome shotgun (WGS) entry which is preliminary data.</text>
</comment>
<dbReference type="InterPro" id="IPR003137">
    <property type="entry name" value="PA_domain"/>
</dbReference>
<keyword evidence="16" id="KW-1185">Reference proteome</keyword>
<feature type="chain" id="PRO_5044837830" description="PA domain-containing protein" evidence="13">
    <location>
        <begin position="30"/>
        <end position="542"/>
    </location>
</feature>
<name>A0ABD2YKT2_9GENT</name>
<reference evidence="15 16" key="1">
    <citation type="submission" date="2024-11" db="EMBL/GenBank/DDBJ databases">
        <title>A near-complete genome assembly of Cinchona calisaya.</title>
        <authorList>
            <person name="Lian D.C."/>
            <person name="Zhao X.W."/>
            <person name="Wei L."/>
        </authorList>
    </citation>
    <scope>NUCLEOTIDE SEQUENCE [LARGE SCALE GENOMIC DNA]</scope>
    <source>
        <tissue evidence="15">Nenye</tissue>
    </source>
</reference>
<dbReference type="Pfam" id="PF02225">
    <property type="entry name" value="PA"/>
    <property type="match status" value="1"/>
</dbReference>
<feature type="transmembrane region" description="Helical" evidence="12">
    <location>
        <begin position="196"/>
        <end position="215"/>
    </location>
</feature>
<feature type="transmembrane region" description="Helical" evidence="12">
    <location>
        <begin position="324"/>
        <end position="342"/>
    </location>
</feature>
<evidence type="ECO:0000256" key="7">
    <source>
        <dbReference type="ARBA" id="ARBA00022753"/>
    </source>
</evidence>
<keyword evidence="10 12" id="KW-0472">Membrane</keyword>
<dbReference type="GO" id="GO:0008233">
    <property type="term" value="F:peptidase activity"/>
    <property type="evidence" value="ECO:0007669"/>
    <property type="project" value="UniProtKB-KW"/>
</dbReference>
<dbReference type="AlphaFoldDB" id="A0ABD2YKT2"/>
<feature type="transmembrane region" description="Helical" evidence="12">
    <location>
        <begin position="375"/>
        <end position="398"/>
    </location>
</feature>
<sequence>MASKVSCSFFGLIFQLGIIFIFSSSIAHGDDISTHSPNASNSSSCNNPFRSVKVNLWVDGAEEESLIGLTASFGSLLPTKADKGIRLPAEFSKPLNCCSSFSSKLSGSIVLALRGDCDFTTKAGVAQAGGAAGLLVINDEEDFLEMGCPKKDMNLNITIPVVMISKSGGEALNKSMSDRHNVEILLYSPIRPIIDFSVVFLWLMAVGTLVSSSLWSEFTASEQNEEHFNDLSPKESSNAAKDEMEKEIISINVKSAIIFVISASAFLVLLYLFMSTWFVWVLIVLFCIGAVEGMHSCIVSLILSKCKNCGKKTVNLPLLGKVSILSLVVLIFCLAFAIWWAVNRKASYSWIGQDILGICLMITVLQLAQLPNIKVATVLLCCAFLYDIFWVFLSPLIFHDSVMITVARGDKAGGESLPMLLRVPRTFDPWGGYDMIGFGDILFPGLLVSFAHRFDKAKRKTAWSGYFLWLATGYGFGLFFTYLGLYLMNGHGQPALLYLVPCTLGLCVILGLVRGELKDLWSYDVDSTSTGSTQPHLPSGEA</sequence>
<evidence type="ECO:0000256" key="5">
    <source>
        <dbReference type="ARBA" id="ARBA00022692"/>
    </source>
</evidence>
<gene>
    <name evidence="15" type="ORF">ACH5RR_031971</name>
</gene>
<evidence type="ECO:0000259" key="14">
    <source>
        <dbReference type="Pfam" id="PF02225"/>
    </source>
</evidence>
<dbReference type="InterPro" id="IPR006639">
    <property type="entry name" value="Preselin/SPP"/>
</dbReference>
<dbReference type="PANTHER" id="PTHR12174:SF90">
    <property type="entry name" value="SIGNAL PEPTIDE PEPTIDASE-LIKE 3"/>
    <property type="match status" value="1"/>
</dbReference>
<evidence type="ECO:0000256" key="3">
    <source>
        <dbReference type="ARBA" id="ARBA00006859"/>
    </source>
</evidence>
<dbReference type="Pfam" id="PF04258">
    <property type="entry name" value="Peptidase_A22B"/>
    <property type="match status" value="1"/>
</dbReference>
<evidence type="ECO:0000256" key="4">
    <source>
        <dbReference type="ARBA" id="ARBA00022670"/>
    </source>
</evidence>
<evidence type="ECO:0000256" key="12">
    <source>
        <dbReference type="SAM" id="Phobius"/>
    </source>
</evidence>
<comment type="subcellular location">
    <subcellularLocation>
        <location evidence="2">Endosome membrane</location>
        <topology evidence="2">Multi-pass membrane protein</topology>
    </subcellularLocation>
</comment>
<dbReference type="InterPro" id="IPR046450">
    <property type="entry name" value="PA_dom_sf"/>
</dbReference>
<evidence type="ECO:0000256" key="9">
    <source>
        <dbReference type="ARBA" id="ARBA00022989"/>
    </source>
</evidence>
<dbReference type="GO" id="GO:0006508">
    <property type="term" value="P:proteolysis"/>
    <property type="evidence" value="ECO:0007669"/>
    <property type="project" value="UniProtKB-KW"/>
</dbReference>
<feature type="transmembrane region" description="Helical" evidence="12">
    <location>
        <begin position="466"/>
        <end position="489"/>
    </location>
</feature>
<evidence type="ECO:0000256" key="2">
    <source>
        <dbReference type="ARBA" id="ARBA00004337"/>
    </source>
</evidence>
<accession>A0ABD2YKT2</accession>
<proteinExistence type="inferred from homology"/>
<feature type="signal peptide" evidence="13">
    <location>
        <begin position="1"/>
        <end position="29"/>
    </location>
</feature>
<evidence type="ECO:0000256" key="11">
    <source>
        <dbReference type="ARBA" id="ARBA00023180"/>
    </source>
</evidence>
<dbReference type="InterPro" id="IPR007369">
    <property type="entry name" value="Peptidase_A22B_SPP"/>
</dbReference>
<dbReference type="GO" id="GO:0010008">
    <property type="term" value="C:endosome membrane"/>
    <property type="evidence" value="ECO:0007669"/>
    <property type="project" value="UniProtKB-SubCell"/>
</dbReference>
<evidence type="ECO:0000256" key="1">
    <source>
        <dbReference type="ARBA" id="ARBA00003012"/>
    </source>
</evidence>
<feature type="domain" description="PA" evidence="14">
    <location>
        <begin position="99"/>
        <end position="172"/>
    </location>
</feature>
<comment type="similarity">
    <text evidence="3">Belongs to the peptidase A22B family.</text>
</comment>
<dbReference type="PANTHER" id="PTHR12174">
    <property type="entry name" value="SIGNAL PEPTIDE PEPTIDASE"/>
    <property type="match status" value="1"/>
</dbReference>
<keyword evidence="9 12" id="KW-1133">Transmembrane helix</keyword>
<feature type="transmembrane region" description="Helical" evidence="12">
    <location>
        <begin position="495"/>
        <end position="513"/>
    </location>
</feature>
<comment type="function">
    <text evidence="1">Intramembrane-cleaving aspartic protease (I-CLiP) that cleaves type II membrane signal peptides in the hydrophobic plane of the membrane.</text>
</comment>
<keyword evidence="4" id="KW-0645">Protease</keyword>
<evidence type="ECO:0000256" key="10">
    <source>
        <dbReference type="ARBA" id="ARBA00023136"/>
    </source>
</evidence>
<dbReference type="SMART" id="SM00730">
    <property type="entry name" value="PSN"/>
    <property type="match status" value="1"/>
</dbReference>
<keyword evidence="11" id="KW-0325">Glycoprotein</keyword>
<dbReference type="Proteomes" id="UP001630127">
    <property type="component" value="Unassembled WGS sequence"/>
</dbReference>
<feature type="transmembrane region" description="Helical" evidence="12">
    <location>
        <begin position="435"/>
        <end position="454"/>
    </location>
</feature>
<dbReference type="Gene3D" id="3.50.30.30">
    <property type="match status" value="1"/>
</dbReference>
<protein>
    <recommendedName>
        <fullName evidence="14">PA domain-containing protein</fullName>
    </recommendedName>
</protein>
<dbReference type="FunFam" id="3.50.30.30:FF:000007">
    <property type="entry name" value="Signal peptide peptidase-like 3"/>
    <property type="match status" value="1"/>
</dbReference>
<evidence type="ECO:0000256" key="8">
    <source>
        <dbReference type="ARBA" id="ARBA00022801"/>
    </source>
</evidence>
<keyword evidence="6 13" id="KW-0732">Signal</keyword>
<feature type="transmembrane region" description="Helical" evidence="12">
    <location>
        <begin position="279"/>
        <end position="303"/>
    </location>
</feature>
<keyword evidence="5 12" id="KW-0812">Transmembrane</keyword>
<organism evidence="15 16">
    <name type="scientific">Cinchona calisaya</name>
    <dbReference type="NCBI Taxonomy" id="153742"/>
    <lineage>
        <taxon>Eukaryota</taxon>
        <taxon>Viridiplantae</taxon>
        <taxon>Streptophyta</taxon>
        <taxon>Embryophyta</taxon>
        <taxon>Tracheophyta</taxon>
        <taxon>Spermatophyta</taxon>
        <taxon>Magnoliopsida</taxon>
        <taxon>eudicotyledons</taxon>
        <taxon>Gunneridae</taxon>
        <taxon>Pentapetalae</taxon>
        <taxon>asterids</taxon>
        <taxon>lamiids</taxon>
        <taxon>Gentianales</taxon>
        <taxon>Rubiaceae</taxon>
        <taxon>Cinchonoideae</taxon>
        <taxon>Cinchoneae</taxon>
        <taxon>Cinchona</taxon>
    </lineage>
</organism>
<dbReference type="EMBL" id="JBJUIK010000013">
    <property type="protein sequence ID" value="KAL3506589.1"/>
    <property type="molecule type" value="Genomic_DNA"/>
</dbReference>
<feature type="transmembrane region" description="Helical" evidence="12">
    <location>
        <begin position="348"/>
        <end position="368"/>
    </location>
</feature>
<evidence type="ECO:0000313" key="16">
    <source>
        <dbReference type="Proteomes" id="UP001630127"/>
    </source>
</evidence>
<dbReference type="SUPFAM" id="SSF52025">
    <property type="entry name" value="PA domain"/>
    <property type="match status" value="1"/>
</dbReference>